<dbReference type="PANTHER" id="PTHR24282">
    <property type="entry name" value="CYTOCHROME P450 FAMILY MEMBER"/>
    <property type="match status" value="1"/>
</dbReference>
<evidence type="ECO:0000256" key="5">
    <source>
        <dbReference type="ARBA" id="ARBA00022723"/>
    </source>
</evidence>
<dbReference type="Gene3D" id="1.10.630.10">
    <property type="entry name" value="Cytochrome P450"/>
    <property type="match status" value="1"/>
</dbReference>
<keyword evidence="8 11" id="KW-0408">Iron</keyword>
<dbReference type="InterPro" id="IPR050665">
    <property type="entry name" value="Cytochrome_P450_Monooxygen"/>
</dbReference>
<keyword evidence="10" id="KW-0472">Membrane</keyword>
<keyword evidence="4" id="KW-0812">Transmembrane</keyword>
<comment type="subcellular location">
    <subcellularLocation>
        <location evidence="1">Membrane</location>
        <topology evidence="1">Single-pass membrane protein</topology>
    </subcellularLocation>
</comment>
<keyword evidence="13" id="KW-1185">Reference proteome</keyword>
<keyword evidence="6" id="KW-1133">Transmembrane helix</keyword>
<dbReference type="GO" id="GO:0004497">
    <property type="term" value="F:monooxygenase activity"/>
    <property type="evidence" value="ECO:0007669"/>
    <property type="project" value="UniProtKB-KW"/>
</dbReference>
<dbReference type="PANTHER" id="PTHR24282:SF20">
    <property type="entry name" value="CYTOCHROME P450 CYP749A22-LIKE"/>
    <property type="match status" value="1"/>
</dbReference>
<gene>
    <name evidence="12" type="ORF">M0R45_020095</name>
</gene>
<keyword evidence="5 11" id="KW-0479">Metal-binding</keyword>
<dbReference type="GO" id="GO:0020037">
    <property type="term" value="F:heme binding"/>
    <property type="evidence" value="ECO:0007669"/>
    <property type="project" value="InterPro"/>
</dbReference>
<dbReference type="InterPro" id="IPR017972">
    <property type="entry name" value="Cyt_P450_CS"/>
</dbReference>
<dbReference type="PROSITE" id="PS00086">
    <property type="entry name" value="CYTOCHROME_P450"/>
    <property type="match status" value="1"/>
</dbReference>
<dbReference type="InterPro" id="IPR036396">
    <property type="entry name" value="Cyt_P450_sf"/>
</dbReference>
<keyword evidence="9 11" id="KW-0503">Monooxygenase</keyword>
<evidence type="ECO:0000256" key="11">
    <source>
        <dbReference type="RuleBase" id="RU000461"/>
    </source>
</evidence>
<sequence>MILLLIYYSCKGVENDVRLRKLIVSANVQLIIPFLVFHHDPQSWGNDAQLFKTERFSEGVAKATNNNMATFLPFGRGPRICVGLNFATIDAKVAISMILQRYSFALSPGSVRSPAHEAYI</sequence>
<proteinExistence type="inferred from homology"/>
<evidence type="ECO:0000256" key="10">
    <source>
        <dbReference type="ARBA" id="ARBA00023136"/>
    </source>
</evidence>
<comment type="caution">
    <text evidence="12">The sequence shown here is derived from an EMBL/GenBank/DDBJ whole genome shotgun (WGS) entry which is preliminary data.</text>
</comment>
<evidence type="ECO:0000256" key="4">
    <source>
        <dbReference type="ARBA" id="ARBA00022692"/>
    </source>
</evidence>
<evidence type="ECO:0000256" key="1">
    <source>
        <dbReference type="ARBA" id="ARBA00004167"/>
    </source>
</evidence>
<evidence type="ECO:0000256" key="6">
    <source>
        <dbReference type="ARBA" id="ARBA00022989"/>
    </source>
</evidence>
<evidence type="ECO:0000313" key="12">
    <source>
        <dbReference type="EMBL" id="KAK9932873.1"/>
    </source>
</evidence>
<comment type="similarity">
    <text evidence="2 11">Belongs to the cytochrome P450 family.</text>
</comment>
<dbReference type="SUPFAM" id="SSF48264">
    <property type="entry name" value="Cytochrome P450"/>
    <property type="match status" value="1"/>
</dbReference>
<dbReference type="EMBL" id="JBEDUW010000004">
    <property type="protein sequence ID" value="KAK9932873.1"/>
    <property type="molecule type" value="Genomic_DNA"/>
</dbReference>
<dbReference type="GO" id="GO:0016020">
    <property type="term" value="C:membrane"/>
    <property type="evidence" value="ECO:0007669"/>
    <property type="project" value="UniProtKB-SubCell"/>
</dbReference>
<evidence type="ECO:0000256" key="7">
    <source>
        <dbReference type="ARBA" id="ARBA00023002"/>
    </source>
</evidence>
<keyword evidence="7 11" id="KW-0560">Oxidoreductase</keyword>
<evidence type="ECO:0008006" key="14">
    <source>
        <dbReference type="Google" id="ProtNLM"/>
    </source>
</evidence>
<protein>
    <recommendedName>
        <fullName evidence="14">Cytochrome P450</fullName>
    </recommendedName>
</protein>
<evidence type="ECO:0000256" key="2">
    <source>
        <dbReference type="ARBA" id="ARBA00010617"/>
    </source>
</evidence>
<reference evidence="12 13" key="1">
    <citation type="journal article" date="2023" name="G3 (Bethesda)">
        <title>A chromosome-length genome assembly and annotation of blackberry (Rubus argutus, cv. 'Hillquist').</title>
        <authorList>
            <person name="Bruna T."/>
            <person name="Aryal R."/>
            <person name="Dudchenko O."/>
            <person name="Sargent D.J."/>
            <person name="Mead D."/>
            <person name="Buti M."/>
            <person name="Cavallini A."/>
            <person name="Hytonen T."/>
            <person name="Andres J."/>
            <person name="Pham M."/>
            <person name="Weisz D."/>
            <person name="Mascagni F."/>
            <person name="Usai G."/>
            <person name="Natali L."/>
            <person name="Bassil N."/>
            <person name="Fernandez G.E."/>
            <person name="Lomsadze A."/>
            <person name="Armour M."/>
            <person name="Olukolu B."/>
            <person name="Poorten T."/>
            <person name="Britton C."/>
            <person name="Davik J."/>
            <person name="Ashrafi H."/>
            <person name="Aiden E.L."/>
            <person name="Borodovsky M."/>
            <person name="Worthington M."/>
        </authorList>
    </citation>
    <scope>NUCLEOTIDE SEQUENCE [LARGE SCALE GENOMIC DNA]</scope>
    <source>
        <strain evidence="12">PI 553951</strain>
    </source>
</reference>
<evidence type="ECO:0000256" key="3">
    <source>
        <dbReference type="ARBA" id="ARBA00022617"/>
    </source>
</evidence>
<keyword evidence="3 11" id="KW-0349">Heme</keyword>
<evidence type="ECO:0000313" key="13">
    <source>
        <dbReference type="Proteomes" id="UP001457282"/>
    </source>
</evidence>
<name>A0AAW1X7B2_RUBAR</name>
<dbReference type="AlphaFoldDB" id="A0AAW1X7B2"/>
<organism evidence="12 13">
    <name type="scientific">Rubus argutus</name>
    <name type="common">Southern blackberry</name>
    <dbReference type="NCBI Taxonomy" id="59490"/>
    <lineage>
        <taxon>Eukaryota</taxon>
        <taxon>Viridiplantae</taxon>
        <taxon>Streptophyta</taxon>
        <taxon>Embryophyta</taxon>
        <taxon>Tracheophyta</taxon>
        <taxon>Spermatophyta</taxon>
        <taxon>Magnoliopsida</taxon>
        <taxon>eudicotyledons</taxon>
        <taxon>Gunneridae</taxon>
        <taxon>Pentapetalae</taxon>
        <taxon>rosids</taxon>
        <taxon>fabids</taxon>
        <taxon>Rosales</taxon>
        <taxon>Rosaceae</taxon>
        <taxon>Rosoideae</taxon>
        <taxon>Rosoideae incertae sedis</taxon>
        <taxon>Rubus</taxon>
    </lineage>
</organism>
<evidence type="ECO:0000256" key="8">
    <source>
        <dbReference type="ARBA" id="ARBA00023004"/>
    </source>
</evidence>
<evidence type="ECO:0000256" key="9">
    <source>
        <dbReference type="ARBA" id="ARBA00023033"/>
    </source>
</evidence>
<dbReference type="Pfam" id="PF00067">
    <property type="entry name" value="p450"/>
    <property type="match status" value="1"/>
</dbReference>
<dbReference type="GO" id="GO:0016705">
    <property type="term" value="F:oxidoreductase activity, acting on paired donors, with incorporation or reduction of molecular oxygen"/>
    <property type="evidence" value="ECO:0007669"/>
    <property type="project" value="InterPro"/>
</dbReference>
<dbReference type="GO" id="GO:0005506">
    <property type="term" value="F:iron ion binding"/>
    <property type="evidence" value="ECO:0007669"/>
    <property type="project" value="InterPro"/>
</dbReference>
<dbReference type="Proteomes" id="UP001457282">
    <property type="component" value="Unassembled WGS sequence"/>
</dbReference>
<dbReference type="InterPro" id="IPR001128">
    <property type="entry name" value="Cyt_P450"/>
</dbReference>
<accession>A0AAW1X7B2</accession>